<protein>
    <submittedName>
        <fullName evidence="1">Aldolase</fullName>
    </submittedName>
</protein>
<gene>
    <name evidence="1" type="ORF">RBB81_21190</name>
</gene>
<proteinExistence type="predicted"/>
<dbReference type="KEGG" id="tgi:RBB81_21190"/>
<dbReference type="SUPFAM" id="SSF53795">
    <property type="entry name" value="PEP carboxykinase-like"/>
    <property type="match status" value="1"/>
</dbReference>
<dbReference type="Gene3D" id="3.40.50.300">
    <property type="entry name" value="P-loop containing nucleotide triphosphate hydrolases"/>
    <property type="match status" value="1"/>
</dbReference>
<name>A0AAU7Z0N1_9BACT</name>
<dbReference type="EMBL" id="CP132938">
    <property type="protein sequence ID" value="XCB22065.1"/>
    <property type="molecule type" value="Genomic_DNA"/>
</dbReference>
<evidence type="ECO:0000313" key="1">
    <source>
        <dbReference type="EMBL" id="XCB22065.1"/>
    </source>
</evidence>
<reference evidence="1" key="2">
    <citation type="journal article" date="2024" name="Environ. Microbiol.">
        <title>Genome analysis and description of Tunturibacter gen. nov. expands the diversity of Terriglobia in tundra soils.</title>
        <authorList>
            <person name="Messyasz A."/>
            <person name="Mannisto M.K."/>
            <person name="Kerkhof L.J."/>
            <person name="Haggblom M.M."/>
        </authorList>
    </citation>
    <scope>NUCLEOTIDE SEQUENCE</scope>
    <source>
        <strain evidence="1">M8UP39</strain>
    </source>
</reference>
<sequence>MVSKRQGTQIVTIQEIERACDNSQPLDYSRPELPKSELSLARTFYPYGFPVEVKTNSVDVLNVLEGIWGEFEQRYNTVPINSEVHAVMSDSLDCPPLPVYRLMSSSFITIADKNNYGIVDMERNIAQICLSDAALRHKLYAGYYFLGTPIACIASSHTTPLHAGCVALDGRGVLLCGDSGAGKSTLSYACARKGWTYISDDKSYLLSCGEDRVVAGNCHRVRFRPTAAELFPEIGELKMMPPAAGKPSVEMQTSMIPGLTCSQATKVDFIVFLNRLSEGGQGVTPYRKDVTRHFVRQMLFGPPNTLDRQYEAIERLLTADVFELRYKDLNWAVHRLEKLVHDGQ</sequence>
<dbReference type="PROSITE" id="PS00675">
    <property type="entry name" value="SIGMA54_INTERACT_1"/>
    <property type="match status" value="1"/>
</dbReference>
<organism evidence="1">
    <name type="scientific">Tunturiibacter gelidiferens</name>
    <dbReference type="NCBI Taxonomy" id="3069689"/>
    <lineage>
        <taxon>Bacteria</taxon>
        <taxon>Pseudomonadati</taxon>
        <taxon>Acidobacteriota</taxon>
        <taxon>Terriglobia</taxon>
        <taxon>Terriglobales</taxon>
        <taxon>Acidobacteriaceae</taxon>
        <taxon>Tunturiibacter</taxon>
    </lineage>
</organism>
<accession>A0AAU7Z0N1</accession>
<dbReference type="RefSeq" id="WP_353072061.1">
    <property type="nucleotide sequence ID" value="NZ_CP132938.1"/>
</dbReference>
<dbReference type="AlphaFoldDB" id="A0AAU7Z0N1"/>
<dbReference type="InterPro" id="IPR025662">
    <property type="entry name" value="Sigma_54_int_dom_ATP-bd_1"/>
</dbReference>
<reference evidence="1" key="1">
    <citation type="submission" date="2023-08" db="EMBL/GenBank/DDBJ databases">
        <authorList>
            <person name="Messyasz A."/>
            <person name="Mannisto M.K."/>
            <person name="Kerkhof L.J."/>
            <person name="Haggblom M."/>
        </authorList>
    </citation>
    <scope>NUCLEOTIDE SEQUENCE</scope>
    <source>
        <strain evidence="1">M8UP39</strain>
    </source>
</reference>
<dbReference type="InterPro" id="IPR027417">
    <property type="entry name" value="P-loop_NTPase"/>
</dbReference>